<gene>
    <name evidence="1" type="ORF">NCS57_00491300</name>
</gene>
<keyword evidence="2" id="KW-1185">Reference proteome</keyword>
<evidence type="ECO:0000313" key="2">
    <source>
        <dbReference type="Proteomes" id="UP001065298"/>
    </source>
</evidence>
<dbReference type="EMBL" id="CM046505">
    <property type="protein sequence ID" value="KAI8675886.1"/>
    <property type="molecule type" value="Genomic_DNA"/>
</dbReference>
<organism evidence="1 2">
    <name type="scientific">Fusarium keratoplasticum</name>
    <dbReference type="NCBI Taxonomy" id="1328300"/>
    <lineage>
        <taxon>Eukaryota</taxon>
        <taxon>Fungi</taxon>
        <taxon>Dikarya</taxon>
        <taxon>Ascomycota</taxon>
        <taxon>Pezizomycotina</taxon>
        <taxon>Sordariomycetes</taxon>
        <taxon>Hypocreomycetidae</taxon>
        <taxon>Hypocreales</taxon>
        <taxon>Nectriaceae</taxon>
        <taxon>Fusarium</taxon>
        <taxon>Fusarium solani species complex</taxon>
    </lineage>
</organism>
<accession>A0ACC0R9I0</accession>
<comment type="caution">
    <text evidence="1">The sequence shown here is derived from an EMBL/GenBank/DDBJ whole genome shotgun (WGS) entry which is preliminary data.</text>
</comment>
<dbReference type="Proteomes" id="UP001065298">
    <property type="component" value="Chromosome 3"/>
</dbReference>
<reference evidence="1" key="1">
    <citation type="submission" date="2022-06" db="EMBL/GenBank/DDBJ databases">
        <title>Fusarium solani species complex genomes reveal bases of compartmentalisation and animal pathogenesis.</title>
        <authorList>
            <person name="Tsai I.J."/>
        </authorList>
    </citation>
    <scope>NUCLEOTIDE SEQUENCE</scope>
    <source>
        <strain evidence="1">Fu6.1</strain>
    </source>
</reference>
<protein>
    <submittedName>
        <fullName evidence="1">Uncharacterized protein</fullName>
    </submittedName>
</protein>
<sequence length="177" mass="19615">MAMAQEHAQASRADEFGEAGEGHNGKQQEVLAKEELIPPTILYQQSFDSSGNSSTIAVYSLKLASATSSVESFHSAFTSSPKEDEDEDRRSEDSSICEGQYANQPMEDTHDASQTVDDPLPRPGLDLPFTRAQALETCTQSPTSSPDKEAEPLNRIYRIHKRISKNISRKLTKRKEQ</sequence>
<evidence type="ECO:0000313" key="1">
    <source>
        <dbReference type="EMBL" id="KAI8675886.1"/>
    </source>
</evidence>
<proteinExistence type="predicted"/>
<name>A0ACC0R9I0_9HYPO</name>